<comment type="caution">
    <text evidence="1">The sequence shown here is derived from an EMBL/GenBank/DDBJ whole genome shotgun (WGS) entry which is preliminary data.</text>
</comment>
<evidence type="ECO:0000313" key="1">
    <source>
        <dbReference type="EMBL" id="RLV56745.1"/>
    </source>
</evidence>
<name>A0A3L8PN03_9ACTN</name>
<sequence>MLMVSLAGCGSDSAGGAASTQVGPVSFELPEGIQEVYRDAEREGGWVAEYADDQESAGAFIGVWRFRETPPSATHAATEMIAQVRASGTHPGIRTREDGKVDIPGAEDASIINFSLEGSGADITGRWWMIVDPGQDIAVTVEYYGSEVTEEDLDIFERTLNLDSGQSW</sequence>
<keyword evidence="2" id="KW-1185">Reference proteome</keyword>
<evidence type="ECO:0008006" key="3">
    <source>
        <dbReference type="Google" id="ProtNLM"/>
    </source>
</evidence>
<dbReference type="EMBL" id="RDBF01000002">
    <property type="protein sequence ID" value="RLV56745.1"/>
    <property type="molecule type" value="Genomic_DNA"/>
</dbReference>
<dbReference type="Proteomes" id="UP000282515">
    <property type="component" value="Unassembled WGS sequence"/>
</dbReference>
<organism evidence="1 2">
    <name type="scientific">Aeromicrobium phragmitis</name>
    <dbReference type="NCBI Taxonomy" id="2478914"/>
    <lineage>
        <taxon>Bacteria</taxon>
        <taxon>Bacillati</taxon>
        <taxon>Actinomycetota</taxon>
        <taxon>Actinomycetes</taxon>
        <taxon>Propionibacteriales</taxon>
        <taxon>Nocardioidaceae</taxon>
        <taxon>Aeromicrobium</taxon>
    </lineage>
</organism>
<reference evidence="1 2" key="1">
    <citation type="submission" date="2018-10" db="EMBL/GenBank/DDBJ databases">
        <title>Aeromicrobium sp. 9W16Y-2 whole genome shotgun sequence.</title>
        <authorList>
            <person name="Li F."/>
        </authorList>
    </citation>
    <scope>NUCLEOTIDE SEQUENCE [LARGE SCALE GENOMIC DNA]</scope>
    <source>
        <strain evidence="1 2">9W16Y-2</strain>
    </source>
</reference>
<dbReference type="AlphaFoldDB" id="A0A3L8PN03"/>
<gene>
    <name evidence="1" type="ORF">D9V41_02885</name>
</gene>
<accession>A0A3L8PN03</accession>
<protein>
    <recommendedName>
        <fullName evidence="3">Lipoprotein</fullName>
    </recommendedName>
</protein>
<evidence type="ECO:0000313" key="2">
    <source>
        <dbReference type="Proteomes" id="UP000282515"/>
    </source>
</evidence>
<proteinExistence type="predicted"/>